<name>A0AA51RVH4_9GAMM</name>
<dbReference type="InterPro" id="IPR027443">
    <property type="entry name" value="IPNS-like_sf"/>
</dbReference>
<organism evidence="6 7">
    <name type="scientific">Pleionea litopenaei</name>
    <dbReference type="NCBI Taxonomy" id="3070815"/>
    <lineage>
        <taxon>Bacteria</taxon>
        <taxon>Pseudomonadati</taxon>
        <taxon>Pseudomonadota</taxon>
        <taxon>Gammaproteobacteria</taxon>
        <taxon>Oceanospirillales</taxon>
        <taxon>Pleioneaceae</taxon>
        <taxon>Pleionea</taxon>
    </lineage>
</organism>
<dbReference type="PANTHER" id="PTHR46332">
    <property type="entry name" value="ASPARTATE BETA-HYDROXYLASE DOMAIN-CONTAINING PROTEIN 2"/>
    <property type="match status" value="1"/>
</dbReference>
<dbReference type="Pfam" id="PF05118">
    <property type="entry name" value="Asp_Arg_Hydrox"/>
    <property type="match status" value="1"/>
</dbReference>
<accession>A0AA51RVH4</accession>
<feature type="domain" description="Aspartyl/asparaginy/proline hydroxylase" evidence="5">
    <location>
        <begin position="69"/>
        <end position="223"/>
    </location>
</feature>
<dbReference type="PANTHER" id="PTHR46332:SF5">
    <property type="entry name" value="ASPARTATE BETA-HYDROXYLASE DOMAIN CONTAINING 2"/>
    <property type="match status" value="1"/>
</dbReference>
<comment type="similarity">
    <text evidence="1">Belongs to the aspartyl/asparaginyl beta-hydroxylase family.</text>
</comment>
<dbReference type="RefSeq" id="WP_309203627.1">
    <property type="nucleotide sequence ID" value="NZ_CP133548.1"/>
</dbReference>
<feature type="transmembrane region" description="Helical" evidence="4">
    <location>
        <begin position="276"/>
        <end position="298"/>
    </location>
</feature>
<keyword evidence="2" id="KW-0223">Dioxygenase</keyword>
<proteinExistence type="inferred from homology"/>
<dbReference type="EMBL" id="CP133548">
    <property type="protein sequence ID" value="WMS88413.1"/>
    <property type="molecule type" value="Genomic_DNA"/>
</dbReference>
<sequence>MGITVLVIFVICGIYIQNRGKVKHESLLFKVRDHSNILGPINCLFYLFSSVKNTPFLNTQDFAQLKVLEDHWELIRDEALQLTSESRIKASDDLDDIGFNSFFKTGWKRFYIKWYGSDLKSAKQLCPKTVELLSTIPTVKGAMFAMLPPGACLVRHRDPYAGSLRYHLGLSTPNSEDCYIKVDGEKYFWKDGEAVMFDETYLHHAENNTDQNRIILFLDVKRPVSFFLIDWLNTFMSYTLLASTASKNMKGDKVGLLNKLFGGIYKVRLLGKKLKAFNVPLYYVVQYSLYLLLIYWIFLS</sequence>
<reference evidence="6 7" key="1">
    <citation type="submission" date="2023-08" db="EMBL/GenBank/DDBJ databases">
        <title>Pleionea litopenaei sp. nov., isolated from stomach of juvenile Litopenaeus vannamei.</title>
        <authorList>
            <person name="Rho A.M."/>
            <person name="Hwang C.Y."/>
        </authorList>
    </citation>
    <scope>NUCLEOTIDE SEQUENCE [LARGE SCALE GENOMIC DNA]</scope>
    <source>
        <strain evidence="6 7">HL-JVS1</strain>
    </source>
</reference>
<keyword evidence="4" id="KW-1133">Transmembrane helix</keyword>
<evidence type="ECO:0000313" key="6">
    <source>
        <dbReference type="EMBL" id="WMS88413.1"/>
    </source>
</evidence>
<evidence type="ECO:0000256" key="4">
    <source>
        <dbReference type="SAM" id="Phobius"/>
    </source>
</evidence>
<dbReference type="InterPro" id="IPR051821">
    <property type="entry name" value="Asp/Asn_beta-hydroxylase"/>
</dbReference>
<dbReference type="InterPro" id="IPR007803">
    <property type="entry name" value="Asp/Arg/Pro-Hydrxlase"/>
</dbReference>
<protein>
    <submittedName>
        <fullName evidence="6">Aspartyl/asparaginyl beta-hydroxylase domain-containing protein</fullName>
    </submittedName>
</protein>
<dbReference type="AlphaFoldDB" id="A0AA51RVH4"/>
<keyword evidence="7" id="KW-1185">Reference proteome</keyword>
<dbReference type="Proteomes" id="UP001239782">
    <property type="component" value="Chromosome"/>
</dbReference>
<gene>
    <name evidence="6" type="ORF">Q9312_05730</name>
</gene>
<keyword evidence="3" id="KW-0560">Oxidoreductase</keyword>
<evidence type="ECO:0000313" key="7">
    <source>
        <dbReference type="Proteomes" id="UP001239782"/>
    </source>
</evidence>
<evidence type="ECO:0000256" key="1">
    <source>
        <dbReference type="ARBA" id="ARBA00007730"/>
    </source>
</evidence>
<dbReference type="KEGG" id="plei:Q9312_05730"/>
<evidence type="ECO:0000256" key="2">
    <source>
        <dbReference type="ARBA" id="ARBA00022964"/>
    </source>
</evidence>
<keyword evidence="4" id="KW-0472">Membrane</keyword>
<dbReference type="SUPFAM" id="SSF51197">
    <property type="entry name" value="Clavaminate synthase-like"/>
    <property type="match status" value="1"/>
</dbReference>
<evidence type="ECO:0000256" key="3">
    <source>
        <dbReference type="ARBA" id="ARBA00023002"/>
    </source>
</evidence>
<keyword evidence="4" id="KW-0812">Transmembrane</keyword>
<dbReference type="Gene3D" id="2.60.120.330">
    <property type="entry name" value="B-lactam Antibiotic, Isopenicillin N Synthase, Chain"/>
    <property type="match status" value="1"/>
</dbReference>
<dbReference type="GO" id="GO:0051213">
    <property type="term" value="F:dioxygenase activity"/>
    <property type="evidence" value="ECO:0007669"/>
    <property type="project" value="UniProtKB-KW"/>
</dbReference>
<evidence type="ECO:0000259" key="5">
    <source>
        <dbReference type="Pfam" id="PF05118"/>
    </source>
</evidence>